<evidence type="ECO:0000256" key="1">
    <source>
        <dbReference type="SAM" id="MobiDB-lite"/>
    </source>
</evidence>
<evidence type="ECO:0000313" key="2">
    <source>
        <dbReference type="EMBL" id="KPA81249.1"/>
    </source>
</evidence>
<name>A0A0M9G381_LEPPY</name>
<dbReference type="GeneID" id="26903957"/>
<keyword evidence="3" id="KW-1185">Reference proteome</keyword>
<sequence length="94" mass="10344">MSTVQELQAQLDALRVQHVSDIETAQAALSKLQEDLNNVQADTDNLKQEEAELNQQFGESKDTTASSQQSPYKDIVVQVLHGLVHCDESKCSSS</sequence>
<dbReference type="Proteomes" id="UP000037923">
    <property type="component" value="Unassembled WGS sequence"/>
</dbReference>
<organism evidence="2 3">
    <name type="scientific">Leptomonas pyrrhocoris</name>
    <name type="common">Firebug parasite</name>
    <dbReference type="NCBI Taxonomy" id="157538"/>
    <lineage>
        <taxon>Eukaryota</taxon>
        <taxon>Discoba</taxon>
        <taxon>Euglenozoa</taxon>
        <taxon>Kinetoplastea</taxon>
        <taxon>Metakinetoplastina</taxon>
        <taxon>Trypanosomatida</taxon>
        <taxon>Trypanosomatidae</taxon>
        <taxon>Leishmaniinae</taxon>
        <taxon>Leptomonas</taxon>
    </lineage>
</organism>
<protein>
    <submittedName>
        <fullName evidence="2">Uncharacterized protein</fullName>
    </submittedName>
</protein>
<reference evidence="2 3" key="1">
    <citation type="submission" date="2015-07" db="EMBL/GenBank/DDBJ databases">
        <title>High-quality genome of monoxenous trypanosomatid Leptomonas pyrrhocoris.</title>
        <authorList>
            <person name="Flegontov P."/>
            <person name="Butenko A."/>
            <person name="Firsov S."/>
            <person name="Vlcek C."/>
            <person name="Logacheva M.D."/>
            <person name="Field M."/>
            <person name="Filatov D."/>
            <person name="Flegontova O."/>
            <person name="Gerasimov E."/>
            <person name="Jackson A.P."/>
            <person name="Kelly S."/>
            <person name="Opperdoes F."/>
            <person name="O'Reilly A."/>
            <person name="Votypka J."/>
            <person name="Yurchenko V."/>
            <person name="Lukes J."/>
        </authorList>
    </citation>
    <scope>NUCLEOTIDE SEQUENCE [LARGE SCALE GENOMIC DNA]</scope>
    <source>
        <strain evidence="2">H10</strain>
    </source>
</reference>
<comment type="caution">
    <text evidence="2">The sequence shown here is derived from an EMBL/GenBank/DDBJ whole genome shotgun (WGS) entry which is preliminary data.</text>
</comment>
<dbReference type="OrthoDB" id="272458at2759"/>
<feature type="compositionally biased region" description="Polar residues" evidence="1">
    <location>
        <begin position="53"/>
        <end position="70"/>
    </location>
</feature>
<dbReference type="RefSeq" id="XP_015659687.1">
    <property type="nucleotide sequence ID" value="XM_015801067.1"/>
</dbReference>
<dbReference type="EMBL" id="LGTL01000006">
    <property type="protein sequence ID" value="KPA81248.1"/>
    <property type="molecule type" value="Genomic_DNA"/>
</dbReference>
<gene>
    <name evidence="2" type="ORF">ABB37_03666</name>
</gene>
<dbReference type="AlphaFoldDB" id="A0A0M9G381"/>
<proteinExistence type="predicted"/>
<accession>A0A0M9G381</accession>
<feature type="region of interest" description="Disordered" evidence="1">
    <location>
        <begin position="40"/>
        <end position="70"/>
    </location>
</feature>
<dbReference type="VEuPathDB" id="TriTrypDB:LpyrH10_06_0360"/>
<evidence type="ECO:0000313" key="3">
    <source>
        <dbReference type="Proteomes" id="UP000037923"/>
    </source>
</evidence>
<dbReference type="EMBL" id="LGTL01000006">
    <property type="protein sequence ID" value="KPA81249.1"/>
    <property type="molecule type" value="Genomic_DNA"/>
</dbReference>
<dbReference type="RefSeq" id="XP_015659688.1">
    <property type="nucleotide sequence ID" value="XM_015801068.1"/>
</dbReference>
<dbReference type="OMA" id="MEMQEVT"/>